<accession>A0A1R0KUS4</accession>
<sequence length="332" mass="35742">MSVPERGVSEVDDHPALSFQRTVDRSLVHRTAIAEVFVVDSIATGDRQCEVGAQLPLTHGYYSDHLAEPARYDPILLLEICRQAAIYGSHAIVGVSLGTAMIIGSFTLRLHNDGLRTGSRPGDLVLVTTYRGEPTKRGRVRNAGVSQDLVLDGTVVGRHEMKLTALRDSELEALRRHQRGATPPSTADYQGHASGHPVPSHLVGRRDPRNVVLTDLRRGDGGVTATVSPYFGNNALFDHEYDHLPAMVITEAARQAATATVDDGTGALVRNHVITGITASFEHYAELDQKLVASTSTRAMPDGANTVDVAFSQGSSRVAEISLEIVSRRGGE</sequence>
<dbReference type="Pfam" id="PF03756">
    <property type="entry name" value="AfsA"/>
    <property type="match status" value="2"/>
</dbReference>
<dbReference type="InterPro" id="IPR005509">
    <property type="entry name" value="AfsA_hotdog_dom"/>
</dbReference>
<keyword evidence="4" id="KW-1185">Reference proteome</keyword>
<dbReference type="RefSeq" id="WP_084749673.1">
    <property type="nucleotide sequence ID" value="NZ_JBEZVB010000020.1"/>
</dbReference>
<feature type="region of interest" description="Disordered" evidence="1">
    <location>
        <begin position="176"/>
        <end position="204"/>
    </location>
</feature>
<evidence type="ECO:0000259" key="2">
    <source>
        <dbReference type="Pfam" id="PF03756"/>
    </source>
</evidence>
<reference evidence="3 4" key="1">
    <citation type="submission" date="2016-01" db="EMBL/GenBank/DDBJ databases">
        <title>Amycolatopsis coloradensis genome sequencing and assembly.</title>
        <authorList>
            <person name="Mayilraj S."/>
        </authorList>
    </citation>
    <scope>NUCLEOTIDE SEQUENCE [LARGE SCALE GENOMIC DNA]</scope>
    <source>
        <strain evidence="3 4">DSM 44225</strain>
    </source>
</reference>
<dbReference type="Proteomes" id="UP000187486">
    <property type="component" value="Unassembled WGS sequence"/>
</dbReference>
<proteinExistence type="predicted"/>
<evidence type="ECO:0000256" key="1">
    <source>
        <dbReference type="SAM" id="MobiDB-lite"/>
    </source>
</evidence>
<comment type="caution">
    <text evidence="3">The sequence shown here is derived from an EMBL/GenBank/DDBJ whole genome shotgun (WGS) entry which is preliminary data.</text>
</comment>
<feature type="domain" description="A-factor biosynthesis hotdog" evidence="2">
    <location>
        <begin position="202"/>
        <end position="324"/>
    </location>
</feature>
<protein>
    <recommendedName>
        <fullName evidence="2">A-factor biosynthesis hotdog domain-containing protein</fullName>
    </recommendedName>
</protein>
<dbReference type="AlphaFoldDB" id="A0A1R0KUS4"/>
<dbReference type="STRING" id="76021.BS329_13820"/>
<feature type="domain" description="A-factor biosynthesis hotdog" evidence="2">
    <location>
        <begin position="27"/>
        <end position="164"/>
    </location>
</feature>
<dbReference type="EMBL" id="MQUQ01000006">
    <property type="protein sequence ID" value="OLZ52397.1"/>
    <property type="molecule type" value="Genomic_DNA"/>
</dbReference>
<name>A0A1R0KUS4_9PSEU</name>
<evidence type="ECO:0000313" key="4">
    <source>
        <dbReference type="Proteomes" id="UP000187486"/>
    </source>
</evidence>
<evidence type="ECO:0000313" key="3">
    <source>
        <dbReference type="EMBL" id="OLZ52397.1"/>
    </source>
</evidence>
<dbReference type="OrthoDB" id="7838374at2"/>
<gene>
    <name evidence="3" type="ORF">BS329_13820</name>
</gene>
<organism evidence="3 4">
    <name type="scientific">Amycolatopsis coloradensis</name>
    <dbReference type="NCBI Taxonomy" id="76021"/>
    <lineage>
        <taxon>Bacteria</taxon>
        <taxon>Bacillati</taxon>
        <taxon>Actinomycetota</taxon>
        <taxon>Actinomycetes</taxon>
        <taxon>Pseudonocardiales</taxon>
        <taxon>Pseudonocardiaceae</taxon>
        <taxon>Amycolatopsis</taxon>
    </lineage>
</organism>